<accession>A0A1V8TM27</accession>
<comment type="similarity">
    <text evidence="1">Belongs to the CBF/MAK21 family.</text>
</comment>
<dbReference type="EMBL" id="NAJO01000005">
    <property type="protein sequence ID" value="OQO12311.1"/>
    <property type="molecule type" value="Genomic_DNA"/>
</dbReference>
<sequence length="903" mass="99729">MGQKRKPEAAKLEKQERPEKKPRQDDGDRKKKSQRLVFSARPDWHAADITALPVDPEAAPPAQRVIEELHAHATTLLAAENVSYNAAHLSGSSSHKFLSTIMASGTLEDKVSALTLLVQESPLHTMKAFENLLALSKKKSRNQALMAVAALKDLLGQGVVLPADRKLRAFGKQPALATVLQGKAARWTTGQPLPSGLTEAHLVVWAYEDWLKRMYFEMLQTLESWCGDEVEYARSRAVTYVWELLKEKPEQEENLLRLLVNKLGDNDRKIASRASYLLLQIETSHPAMKMIITNSIEADSLFRPGQSLHAKYYAIITLNQTILSQKEPEVATRLLDIFFSLFVQLLKPAEAAKPNTAPSGKQQGGGGVAGKAAAKKAKAQERVEDADVQLKDKMIAQVLTGVNRAFPYADTSDPTFERQLDTLFRVTHSANFSTAIQALMLLQQISSTKHFGAERYYRTLYESLLDPRLVTSSKQTMYLNLVYKSLKADLDAKRVQAFVKRLLQIITLHEPPFICGVLYLISELEATFPSIRLMITDASLASADADAEEHFADVDDERADSGTANMRPSRLPKPASNGYDARKRDPSHAHAEHSPLWDLHPFLAHFHPSVHLFATSLLQKTALPQKPDPAQHTLMHFLDRFVYRAPKKVKEGGEKVHGSSIMQPLGGSRAADLLVKPGERGPAGTYQVNSEAFWARRVENVGVDEVFFHDYFRQVKTGAGAKGKKAKVAAAKKDSRKAVDEDDSEGGEEQGEEEIWKAIVNSRPEVEGDSDSDDDLSMGDLESAYSDSEDGSEPGIDLGGEGGESDDEDPPASPTLEAAEDDDDFPDFDKEEEDDVFGDEDLLPMDLGEDDDEGGVEVDNKARNKAQRTKKKRIKSLPTFASAEDYAKLMGGGGNGEDDDGIY</sequence>
<feature type="compositionally biased region" description="Acidic residues" evidence="2">
    <location>
        <begin position="818"/>
        <end position="856"/>
    </location>
</feature>
<feature type="region of interest" description="Disordered" evidence="2">
    <location>
        <begin position="723"/>
        <end position="873"/>
    </location>
</feature>
<dbReference type="PANTHER" id="PTHR12048:SF0">
    <property type="entry name" value="CCAAT_ENHANCER-BINDING PROTEIN ZETA"/>
    <property type="match status" value="1"/>
</dbReference>
<dbReference type="AlphaFoldDB" id="A0A1V8TM27"/>
<protein>
    <recommendedName>
        <fullName evidence="3">CCAAT-binding factor domain-containing protein</fullName>
    </recommendedName>
</protein>
<feature type="compositionally biased region" description="Basic residues" evidence="2">
    <location>
        <begin position="863"/>
        <end position="873"/>
    </location>
</feature>
<reference evidence="5" key="1">
    <citation type="submission" date="2017-03" db="EMBL/GenBank/DDBJ databases">
        <title>Genomes of endolithic fungi from Antarctica.</title>
        <authorList>
            <person name="Coleine C."/>
            <person name="Masonjones S."/>
            <person name="Stajich J.E."/>
        </authorList>
    </citation>
    <scope>NUCLEOTIDE SEQUENCE [LARGE SCALE GENOMIC DNA]</scope>
    <source>
        <strain evidence="5">CCFEE 5527</strain>
    </source>
</reference>
<dbReference type="GO" id="GO:0005634">
    <property type="term" value="C:nucleus"/>
    <property type="evidence" value="ECO:0007669"/>
    <property type="project" value="UniProtKB-ARBA"/>
</dbReference>
<feature type="domain" description="CCAAT-binding factor" evidence="3">
    <location>
        <begin position="435"/>
        <end position="614"/>
    </location>
</feature>
<dbReference type="PANTHER" id="PTHR12048">
    <property type="entry name" value="CCAAT-BINDING FACTOR-RELATED"/>
    <property type="match status" value="1"/>
</dbReference>
<dbReference type="Proteomes" id="UP000192596">
    <property type="component" value="Unassembled WGS sequence"/>
</dbReference>
<feature type="compositionally biased region" description="Acidic residues" evidence="2">
    <location>
        <begin position="767"/>
        <end position="777"/>
    </location>
</feature>
<keyword evidence="5" id="KW-1185">Reference proteome</keyword>
<gene>
    <name evidence="4" type="ORF">B0A48_02953</name>
</gene>
<feature type="compositionally biased region" description="Acidic residues" evidence="2">
    <location>
        <begin position="740"/>
        <end position="753"/>
    </location>
</feature>
<evidence type="ECO:0000313" key="5">
    <source>
        <dbReference type="Proteomes" id="UP000192596"/>
    </source>
</evidence>
<dbReference type="InterPro" id="IPR016024">
    <property type="entry name" value="ARM-type_fold"/>
</dbReference>
<dbReference type="InParanoid" id="A0A1V8TM27"/>
<dbReference type="InterPro" id="IPR040155">
    <property type="entry name" value="CEBPZ/Mak21-like"/>
</dbReference>
<dbReference type="Pfam" id="PF03914">
    <property type="entry name" value="CBF"/>
    <property type="match status" value="1"/>
</dbReference>
<evidence type="ECO:0000313" key="4">
    <source>
        <dbReference type="EMBL" id="OQO12311.1"/>
    </source>
</evidence>
<name>A0A1V8TM27_9PEZI</name>
<evidence type="ECO:0000259" key="3">
    <source>
        <dbReference type="Pfam" id="PF03914"/>
    </source>
</evidence>
<comment type="caution">
    <text evidence="4">The sequence shown here is derived from an EMBL/GenBank/DDBJ whole genome shotgun (WGS) entry which is preliminary data.</text>
</comment>
<dbReference type="STRING" id="1507870.A0A1V8TM27"/>
<feature type="compositionally biased region" description="Basic and acidic residues" evidence="2">
    <location>
        <begin position="1"/>
        <end position="29"/>
    </location>
</feature>
<organism evidence="4 5">
    <name type="scientific">Cryoendolithus antarcticus</name>
    <dbReference type="NCBI Taxonomy" id="1507870"/>
    <lineage>
        <taxon>Eukaryota</taxon>
        <taxon>Fungi</taxon>
        <taxon>Dikarya</taxon>
        <taxon>Ascomycota</taxon>
        <taxon>Pezizomycotina</taxon>
        <taxon>Dothideomycetes</taxon>
        <taxon>Dothideomycetidae</taxon>
        <taxon>Cladosporiales</taxon>
        <taxon>Cladosporiaceae</taxon>
        <taxon>Cryoendolithus</taxon>
    </lineage>
</organism>
<evidence type="ECO:0000256" key="1">
    <source>
        <dbReference type="ARBA" id="ARBA00007797"/>
    </source>
</evidence>
<evidence type="ECO:0000256" key="2">
    <source>
        <dbReference type="SAM" id="MobiDB-lite"/>
    </source>
</evidence>
<proteinExistence type="inferred from homology"/>
<feature type="region of interest" description="Disordered" evidence="2">
    <location>
        <begin position="551"/>
        <end position="592"/>
    </location>
</feature>
<feature type="region of interest" description="Disordered" evidence="2">
    <location>
        <begin position="352"/>
        <end position="373"/>
    </location>
</feature>
<dbReference type="FunCoup" id="A0A1V8TM27">
    <property type="interactions" value="1775"/>
</dbReference>
<dbReference type="InterPro" id="IPR005612">
    <property type="entry name" value="CCAAT-binding_factor"/>
</dbReference>
<feature type="region of interest" description="Disordered" evidence="2">
    <location>
        <begin position="1"/>
        <end position="37"/>
    </location>
</feature>
<dbReference type="SUPFAM" id="SSF48371">
    <property type="entry name" value="ARM repeat"/>
    <property type="match status" value="1"/>
</dbReference>
<dbReference type="OrthoDB" id="28947at2759"/>
<feature type="compositionally biased region" description="Basic and acidic residues" evidence="2">
    <location>
        <begin position="580"/>
        <end position="592"/>
    </location>
</feature>